<name>A0ABS5YT17_9ACTN</name>
<keyword evidence="3" id="KW-0520">NAD</keyword>
<gene>
    <name evidence="5" type="ORF">KOI35_24110</name>
</gene>
<keyword evidence="6" id="KW-1185">Reference proteome</keyword>
<dbReference type="RefSeq" id="WP_215790283.1">
    <property type="nucleotide sequence ID" value="NZ_JAHKKG010000007.1"/>
</dbReference>
<dbReference type="InterPro" id="IPR001509">
    <property type="entry name" value="Epimerase_deHydtase"/>
</dbReference>
<dbReference type="Proteomes" id="UP001519654">
    <property type="component" value="Unassembled WGS sequence"/>
</dbReference>
<keyword evidence="2" id="KW-0560">Oxidoreductase</keyword>
<feature type="domain" description="NAD-dependent epimerase/dehydratase" evidence="4">
    <location>
        <begin position="5"/>
        <end position="101"/>
    </location>
</feature>
<dbReference type="PANTHER" id="PTHR43103">
    <property type="entry name" value="NUCLEOSIDE-DIPHOSPHATE-SUGAR EPIMERASE"/>
    <property type="match status" value="1"/>
</dbReference>
<dbReference type="SUPFAM" id="SSF51735">
    <property type="entry name" value="NAD(P)-binding Rossmann-fold domains"/>
    <property type="match status" value="1"/>
</dbReference>
<evidence type="ECO:0000313" key="5">
    <source>
        <dbReference type="EMBL" id="MBU2666597.1"/>
    </source>
</evidence>
<dbReference type="Gene3D" id="3.40.50.720">
    <property type="entry name" value="NAD(P)-binding Rossmann-like Domain"/>
    <property type="match status" value="1"/>
</dbReference>
<comment type="caution">
    <text evidence="5">The sequence shown here is derived from an EMBL/GenBank/DDBJ whole genome shotgun (WGS) entry which is preliminary data.</text>
</comment>
<dbReference type="PANTHER" id="PTHR43103:SF5">
    <property type="entry name" value="4-EPIMERASE, PUTATIVE (AFU_ORTHOLOGUE AFUA_7G00360)-RELATED"/>
    <property type="match status" value="1"/>
</dbReference>
<reference evidence="5 6" key="1">
    <citation type="submission" date="2021-06" db="EMBL/GenBank/DDBJ databases">
        <title>Actinoplanes lichenicola sp. nov., and Actinoplanes ovalisporus sp. nov., isolated from lichen in Thailand.</title>
        <authorList>
            <person name="Saeng-In P."/>
            <person name="Kanchanasin P."/>
            <person name="Yuki M."/>
            <person name="Kudo T."/>
            <person name="Ohkuma M."/>
            <person name="Phongsopitanun W."/>
            <person name="Tanasupawat S."/>
        </authorList>
    </citation>
    <scope>NUCLEOTIDE SEQUENCE [LARGE SCALE GENOMIC DNA]</scope>
    <source>
        <strain evidence="5 6">NBRC 110975</strain>
    </source>
</reference>
<evidence type="ECO:0000256" key="1">
    <source>
        <dbReference type="ARBA" id="ARBA00007637"/>
    </source>
</evidence>
<dbReference type="InterPro" id="IPR036291">
    <property type="entry name" value="NAD(P)-bd_dom_sf"/>
</dbReference>
<evidence type="ECO:0000313" key="6">
    <source>
        <dbReference type="Proteomes" id="UP001519654"/>
    </source>
</evidence>
<proteinExistence type="inferred from homology"/>
<evidence type="ECO:0000256" key="2">
    <source>
        <dbReference type="ARBA" id="ARBA00023002"/>
    </source>
</evidence>
<dbReference type="Pfam" id="PF01370">
    <property type="entry name" value="Epimerase"/>
    <property type="match status" value="1"/>
</dbReference>
<evidence type="ECO:0000259" key="4">
    <source>
        <dbReference type="Pfam" id="PF01370"/>
    </source>
</evidence>
<dbReference type="EMBL" id="JAHKKG010000007">
    <property type="protein sequence ID" value="MBU2666597.1"/>
    <property type="molecule type" value="Genomic_DNA"/>
</dbReference>
<sequence>MPAHVLVTGAAGLIGTAVLDLLAAQGITSTALVLESDQTRASRTLVADARDTGSVADALDGADAVIHLAAIPRPGHDPDEVVFGRNTQATFTVFDQAARRGDRLAAQAELFARFTARYPFAAG</sequence>
<accession>A0ABS5YT17</accession>
<comment type="similarity">
    <text evidence="1">Belongs to the NAD(P)-dependent epimerase/dehydratase family.</text>
</comment>
<protein>
    <submittedName>
        <fullName evidence="5">NAD-dependent epimerase/dehydratase family protein</fullName>
    </submittedName>
</protein>
<organism evidence="5 6">
    <name type="scientific">Paractinoplanes bogorensis</name>
    <dbReference type="NCBI Taxonomy" id="1610840"/>
    <lineage>
        <taxon>Bacteria</taxon>
        <taxon>Bacillati</taxon>
        <taxon>Actinomycetota</taxon>
        <taxon>Actinomycetes</taxon>
        <taxon>Micromonosporales</taxon>
        <taxon>Micromonosporaceae</taxon>
        <taxon>Paractinoplanes</taxon>
    </lineage>
</organism>
<evidence type="ECO:0000256" key="3">
    <source>
        <dbReference type="ARBA" id="ARBA00023027"/>
    </source>
</evidence>